<feature type="region of interest" description="Disordered" evidence="1">
    <location>
        <begin position="28"/>
        <end position="56"/>
    </location>
</feature>
<protein>
    <recommendedName>
        <fullName evidence="3">DUF6993 domain-containing protein</fullName>
    </recommendedName>
</protein>
<feature type="chain" id="PRO_5039167885" description="DUF6993 domain-containing protein" evidence="2">
    <location>
        <begin position="23"/>
        <end position="161"/>
    </location>
</feature>
<name>A0A2A9DWR3_9MICO</name>
<feature type="signal peptide" evidence="2">
    <location>
        <begin position="1"/>
        <end position="22"/>
    </location>
</feature>
<proteinExistence type="predicted"/>
<dbReference type="InterPro" id="IPR054262">
    <property type="entry name" value="DUF6993"/>
</dbReference>
<sequence>MDRRAARVATCSAALLVAFVLAGCGSAEPSPAPSTATGPAPSQTSTESLSPSPTFDPDGTAADNLAYFDSVNEAVLAENPDAMGMDFINALVDAGFDKAAMEVTEDYSTVGNRAESIQFSVRWNDACLIGQNGESVGGYHSTIMDVLGSGTCLVGTTREIG</sequence>
<dbReference type="AlphaFoldDB" id="A0A2A9DWR3"/>
<evidence type="ECO:0000313" key="4">
    <source>
        <dbReference type="EMBL" id="PFG31128.1"/>
    </source>
</evidence>
<accession>A0A2A9DWR3</accession>
<keyword evidence="2" id="KW-0732">Signal</keyword>
<organism evidence="4 5">
    <name type="scientific">Paramicrobacterium agarici</name>
    <dbReference type="NCBI Taxonomy" id="630514"/>
    <lineage>
        <taxon>Bacteria</taxon>
        <taxon>Bacillati</taxon>
        <taxon>Actinomycetota</taxon>
        <taxon>Actinomycetes</taxon>
        <taxon>Micrococcales</taxon>
        <taxon>Microbacteriaceae</taxon>
        <taxon>Paramicrobacterium</taxon>
    </lineage>
</organism>
<evidence type="ECO:0000256" key="2">
    <source>
        <dbReference type="SAM" id="SignalP"/>
    </source>
</evidence>
<reference evidence="4 5" key="1">
    <citation type="submission" date="2017-10" db="EMBL/GenBank/DDBJ databases">
        <title>Sequencing the genomes of 1000 actinobacteria strains.</title>
        <authorList>
            <person name="Klenk H.-P."/>
        </authorList>
    </citation>
    <scope>NUCLEOTIDE SEQUENCE [LARGE SCALE GENOMIC DNA]</scope>
    <source>
        <strain evidence="4 5">DSM 21798</strain>
    </source>
</reference>
<evidence type="ECO:0000313" key="5">
    <source>
        <dbReference type="Proteomes" id="UP000221369"/>
    </source>
</evidence>
<evidence type="ECO:0000259" key="3">
    <source>
        <dbReference type="Pfam" id="PF22504"/>
    </source>
</evidence>
<dbReference type="Pfam" id="PF22504">
    <property type="entry name" value="DUF6993"/>
    <property type="match status" value="1"/>
</dbReference>
<keyword evidence="5" id="KW-1185">Reference proteome</keyword>
<feature type="compositionally biased region" description="Low complexity" evidence="1">
    <location>
        <begin position="28"/>
        <end position="46"/>
    </location>
</feature>
<dbReference type="Proteomes" id="UP000221369">
    <property type="component" value="Unassembled WGS sequence"/>
</dbReference>
<comment type="caution">
    <text evidence="4">The sequence shown here is derived from an EMBL/GenBank/DDBJ whole genome shotgun (WGS) entry which is preliminary data.</text>
</comment>
<feature type="domain" description="DUF6993" evidence="3">
    <location>
        <begin position="72"/>
        <end position="156"/>
    </location>
</feature>
<evidence type="ECO:0000256" key="1">
    <source>
        <dbReference type="SAM" id="MobiDB-lite"/>
    </source>
</evidence>
<dbReference type="PROSITE" id="PS51257">
    <property type="entry name" value="PROKAR_LIPOPROTEIN"/>
    <property type="match status" value="1"/>
</dbReference>
<dbReference type="RefSeq" id="WP_245836282.1">
    <property type="nucleotide sequence ID" value="NZ_PDJE01000001.1"/>
</dbReference>
<dbReference type="EMBL" id="PDJE01000001">
    <property type="protein sequence ID" value="PFG31128.1"/>
    <property type="molecule type" value="Genomic_DNA"/>
</dbReference>
<gene>
    <name evidence="4" type="ORF">ATJ78_2078</name>
</gene>